<comment type="subcellular location">
    <subcellularLocation>
        <location evidence="3">Nucleus lamina</location>
    </subcellularLocation>
</comment>
<keyword evidence="1" id="KW-0175">Coiled coil</keyword>
<dbReference type="AlphaFoldDB" id="A0A8T2X568"/>
<evidence type="ECO:0000256" key="3">
    <source>
        <dbReference type="ARBA" id="ARBA00024186"/>
    </source>
</evidence>
<dbReference type="Proteomes" id="UP000807159">
    <property type="component" value="Chromosome 15"/>
</dbReference>
<comment type="similarity">
    <text evidence="4">Belongs to the CRWN family.</text>
</comment>
<keyword evidence="7" id="KW-1185">Reference proteome</keyword>
<name>A0A8T2X568_POPDE</name>
<proteinExistence type="inferred from homology"/>
<dbReference type="PANTHER" id="PTHR31908:SF2">
    <property type="entry name" value="PROTEIN CROWDED NUCLEI 4"/>
    <property type="match status" value="1"/>
</dbReference>
<protein>
    <submittedName>
        <fullName evidence="6">Uncharacterized protein</fullName>
    </submittedName>
</protein>
<evidence type="ECO:0000313" key="7">
    <source>
        <dbReference type="Proteomes" id="UP000807159"/>
    </source>
</evidence>
<comment type="caution">
    <text evidence="6">The sequence shown here is derived from an EMBL/GenBank/DDBJ whole genome shotgun (WGS) entry which is preliminary data.</text>
</comment>
<evidence type="ECO:0000256" key="5">
    <source>
        <dbReference type="SAM" id="MobiDB-lite"/>
    </source>
</evidence>
<gene>
    <name evidence="6" type="ORF">H0E87_026201</name>
</gene>
<accession>A0A8T2X568</accession>
<dbReference type="GO" id="GO:0006997">
    <property type="term" value="P:nucleus organization"/>
    <property type="evidence" value="ECO:0007669"/>
    <property type="project" value="InterPro"/>
</dbReference>
<sequence length="110" mass="12210">MKASAETADLMRKRDQAAHLSALAEARKQEESLMKTLGVEKECISSVAADSQLADAREMVQDALRKLLDSEAKLHDAEASRFHRAAESKLPEVEAREADLSRHMTAFKTE</sequence>
<evidence type="ECO:0000256" key="1">
    <source>
        <dbReference type="ARBA" id="ARBA00023054"/>
    </source>
</evidence>
<evidence type="ECO:0000256" key="2">
    <source>
        <dbReference type="ARBA" id="ARBA00023242"/>
    </source>
</evidence>
<dbReference type="GO" id="GO:0005652">
    <property type="term" value="C:nuclear lamina"/>
    <property type="evidence" value="ECO:0007669"/>
    <property type="project" value="UniProtKB-SubCell"/>
</dbReference>
<evidence type="ECO:0000256" key="4">
    <source>
        <dbReference type="ARBA" id="ARBA00024208"/>
    </source>
</evidence>
<organism evidence="6 7">
    <name type="scientific">Populus deltoides</name>
    <name type="common">Eastern poplar</name>
    <name type="synonym">Eastern cottonwood</name>
    <dbReference type="NCBI Taxonomy" id="3696"/>
    <lineage>
        <taxon>Eukaryota</taxon>
        <taxon>Viridiplantae</taxon>
        <taxon>Streptophyta</taxon>
        <taxon>Embryophyta</taxon>
        <taxon>Tracheophyta</taxon>
        <taxon>Spermatophyta</taxon>
        <taxon>Magnoliopsida</taxon>
        <taxon>eudicotyledons</taxon>
        <taxon>Gunneridae</taxon>
        <taxon>Pentapetalae</taxon>
        <taxon>rosids</taxon>
        <taxon>fabids</taxon>
        <taxon>Malpighiales</taxon>
        <taxon>Salicaceae</taxon>
        <taxon>Saliceae</taxon>
        <taxon>Populus</taxon>
    </lineage>
</organism>
<feature type="region of interest" description="Disordered" evidence="5">
    <location>
        <begin position="79"/>
        <end position="110"/>
    </location>
</feature>
<evidence type="ECO:0000313" key="6">
    <source>
        <dbReference type="EMBL" id="KAH8487533.1"/>
    </source>
</evidence>
<dbReference type="EMBL" id="JACEGQ020000015">
    <property type="protein sequence ID" value="KAH8487533.1"/>
    <property type="molecule type" value="Genomic_DNA"/>
</dbReference>
<feature type="compositionally biased region" description="Basic and acidic residues" evidence="5">
    <location>
        <begin position="79"/>
        <end position="102"/>
    </location>
</feature>
<reference evidence="6" key="1">
    <citation type="journal article" date="2021" name="J. Hered.">
        <title>Genome Assembly of Salicaceae Populus deltoides (Eastern Cottonwood) I-69 Based on Nanopore Sequencing and Hi-C Technologies.</title>
        <authorList>
            <person name="Bai S."/>
            <person name="Wu H."/>
            <person name="Zhang J."/>
            <person name="Pan Z."/>
            <person name="Zhao W."/>
            <person name="Li Z."/>
            <person name="Tong C."/>
        </authorList>
    </citation>
    <scope>NUCLEOTIDE SEQUENCE</scope>
    <source>
        <tissue evidence="6">Leaf</tissue>
    </source>
</reference>
<keyword evidence="2" id="KW-0539">Nucleus</keyword>
<dbReference type="PANTHER" id="PTHR31908">
    <property type="entry name" value="PROTEIN CROWDED NUCLEI 4"/>
    <property type="match status" value="1"/>
</dbReference>
<dbReference type="InterPro" id="IPR040418">
    <property type="entry name" value="CRWN"/>
</dbReference>